<keyword evidence="8" id="KW-1185">Reference proteome</keyword>
<dbReference type="SUPFAM" id="SSF48350">
    <property type="entry name" value="GTPase activation domain, GAP"/>
    <property type="match status" value="1"/>
</dbReference>
<dbReference type="SUPFAM" id="SSF48366">
    <property type="entry name" value="Ras GEF"/>
    <property type="match status" value="2"/>
</dbReference>
<feature type="domain" description="N-terminal Ras-GEF" evidence="5">
    <location>
        <begin position="804"/>
        <end position="975"/>
    </location>
</feature>
<dbReference type="Pfam" id="PF00617">
    <property type="entry name" value="RasGEF"/>
    <property type="match status" value="1"/>
</dbReference>
<dbReference type="Gene3D" id="1.10.840.10">
    <property type="entry name" value="Ras guanine-nucleotide exchange factors catalytic domain"/>
    <property type="match status" value="1"/>
</dbReference>
<dbReference type="InterPro" id="IPR008936">
    <property type="entry name" value="Rho_GTPase_activation_prot"/>
</dbReference>
<proteinExistence type="predicted"/>
<evidence type="ECO:0000256" key="2">
    <source>
        <dbReference type="PROSITE-ProRule" id="PRU00168"/>
    </source>
</evidence>
<sequence>MRKFLSRRDKRRSVIAEPAISSFGSATLEDAYEFKETDDLNDSVADLNLRTVPRSTSLEATKRNLIKGLSTKRSTTSLAANASSSGVQSLIDPQWDAEVLKVGWLNKLPDDIRDGPRLCRAEVKGSSLLVYRPPPELEDVKCFDIDKESSYRNVETSTTSEISLHSSMDEESTLFEEQSRSRNPTILTKLPPEVSGSQFSIATSLSSANVHLEHAAVDYPHPDLELSSDSRTIVDGSLESLCHAVLFNPNRTVSEELLQILPLVANVNTALQYFQKYIQVMEQTEKVSASKHVAEHNNKMVVWAGRLALVVETITNRFSGLLLDEEVLSSIWTLLVFVDIYQPSDSLKTAIFLRYQELTKLRSADTESGRLADLPAKTFLETPLETLASTINAINLKYSASWNPQRDESLLYENASENHPQWRSNPLLFRSPNNLHYLARLLSYHLFEDPQVTTAAQRAEVLGKWIQLGSLLNSVGDMVNWLAIATVICSTPILRLTKTWAAVSADLVQLVSCNWAPVAFELDRRAIVSPASHRASYHVLAPQGIGKNYPKENVVPYFGDLFVKKAQYSFEDAIRHVSRIHASFAKWDEYLKDIRNSRSAMKSIHTRTEDPETLQKLNKVFGYHIQSASFGLNAIMEHSLRVEPAYTGQFSKLHDKSRTSLFLGSYAALLFPETLKSYRIFERDSMVGAIGGGKTSHTAISQTLPRAGEEASKLMSRNQFLKAVRDIFDVDSHEFHVDDTIVFKTNDGPAVKGRLQESSLLLSESMSVKRFSNYSSNSLSLDEYFNTVESMVEENEAKKEKLSVEILTKAATVDKLLNLLVLTYSTFGSKFKEQDVINFVGDTPPDSIELKMDNGVFNMTFFAVYRGFCSTTDVLEGMKKRFIGARAAARALEQGTEPDWDAVNVGRYAETNWKFVAQIQLGVLEILLILVENYYHHFVDNLENKTIFDTLLRTIDNETIVQWSKILLWLESDEFVNREYLQQVRRLYTSITEIYKKMRKTYVRKCYRPQTGPIVPVFTSNLTIVPADRLLPRSGDSDKLTKFVEDLDTTLASLYSLTTLHDWIDTFEILETHASESPLSLSQYDSQPVDVAEDKMVVSNVYCWLASVKDSNGQYLVNKFPAGVRCLFEFYFRLKAYLATQILDPGLQESDREDRMRVATKLLGITSSKENPRVPGMLESCLVDVILSPESRTFAHIWKKIAQTESLDSVEQLVPELPGLKVLPCPGWLAERLLEIACFIPNKSVENTNLINFDKRRFAYNCISNTLDNVPDSESSPLETPFGFLFECSCMLPTLAELCPSTEPIFSRQLEQQKQLLAIEASRRRLLVKQTQSWTAPRETHRDHRRDSVRVSRSVPIRPSSSSSSSSKFKLGGLLKSRPFSVNMGHGERISGVDELGVADDFIDSKQRPVVAVNLKEYTIFPVYQTPSSFKLSSPSQELSFQAISDPEKNDWLYQLNFAKKHWFWSKSANKYTHHNFVFGVPLEFICERESREIPGIIEKMMSEIEYRGLEETGLYRKSASVSVLNEIREVVDLNGDLNMEHQLVFDVHNLTGVIKLFFRELPEPLITNSVIPEFEKIKQLAQSTDRFDQYKEIMAKLPSCNRTLLARFVKHLKMVDEYNQQNKMPASNLAKVIGGLFIEGCRPENNQYFGLMTFVCEDLILNYDQVWTS</sequence>
<dbReference type="EMBL" id="JAEUBE010000375">
    <property type="protein sequence ID" value="KAH3663332.1"/>
    <property type="molecule type" value="Genomic_DNA"/>
</dbReference>
<dbReference type="RefSeq" id="XP_046059755.1">
    <property type="nucleotide sequence ID" value="XM_046206494.1"/>
</dbReference>
<dbReference type="PANTHER" id="PTHR23176">
    <property type="entry name" value="RHO/RAC/CDC GTPASE-ACTIVATING PROTEIN"/>
    <property type="match status" value="1"/>
</dbReference>
<evidence type="ECO:0000259" key="4">
    <source>
        <dbReference type="PROSITE" id="PS50009"/>
    </source>
</evidence>
<dbReference type="PANTHER" id="PTHR23176:SF96">
    <property type="entry name" value="GTPASE-ACTIVATING PROTEIN BEM2_IPL2"/>
    <property type="match status" value="1"/>
</dbReference>
<dbReference type="Pfam" id="PF00618">
    <property type="entry name" value="RasGEF_N"/>
    <property type="match status" value="1"/>
</dbReference>
<feature type="compositionally biased region" description="Basic and acidic residues" evidence="3">
    <location>
        <begin position="1338"/>
        <end position="1350"/>
    </location>
</feature>
<dbReference type="PROSITE" id="PS50238">
    <property type="entry name" value="RHOGAP"/>
    <property type="match status" value="1"/>
</dbReference>
<feature type="domain" description="Ras-GEF" evidence="4">
    <location>
        <begin position="383"/>
        <end position="645"/>
    </location>
</feature>
<dbReference type="CDD" id="cd00159">
    <property type="entry name" value="RhoGAP"/>
    <property type="match status" value="1"/>
</dbReference>
<evidence type="ECO:0000313" key="7">
    <source>
        <dbReference type="EMBL" id="KAH3663332.1"/>
    </source>
</evidence>
<reference evidence="7" key="1">
    <citation type="journal article" date="2021" name="Open Biol.">
        <title>Shared evolutionary footprints suggest mitochondrial oxidative damage underlies multiple complex I losses in fungi.</title>
        <authorList>
            <person name="Schikora-Tamarit M.A."/>
            <person name="Marcet-Houben M."/>
            <person name="Nosek J."/>
            <person name="Gabaldon T."/>
        </authorList>
    </citation>
    <scope>NUCLEOTIDE SEQUENCE</scope>
    <source>
        <strain evidence="7">CBS6075</strain>
    </source>
</reference>
<dbReference type="GO" id="GO:0005933">
    <property type="term" value="C:cellular bud"/>
    <property type="evidence" value="ECO:0007669"/>
    <property type="project" value="UniProtKB-ARBA"/>
</dbReference>
<dbReference type="CDD" id="cd06224">
    <property type="entry name" value="REM"/>
    <property type="match status" value="1"/>
</dbReference>
<evidence type="ECO:0000256" key="3">
    <source>
        <dbReference type="SAM" id="MobiDB-lite"/>
    </source>
</evidence>
<dbReference type="InterPro" id="IPR000198">
    <property type="entry name" value="RhoGAP_dom"/>
</dbReference>
<dbReference type="PROSITE" id="PS50212">
    <property type="entry name" value="RASGEF_NTER"/>
    <property type="match status" value="1"/>
</dbReference>
<reference evidence="7" key="2">
    <citation type="submission" date="2021-01" db="EMBL/GenBank/DDBJ databases">
        <authorList>
            <person name="Schikora-Tamarit M.A."/>
        </authorList>
    </citation>
    <scope>NUCLEOTIDE SEQUENCE</scope>
    <source>
        <strain evidence="7">CBS6075</strain>
    </source>
</reference>
<dbReference type="GO" id="GO:0005938">
    <property type="term" value="C:cell cortex"/>
    <property type="evidence" value="ECO:0007669"/>
    <property type="project" value="UniProtKB-ARBA"/>
</dbReference>
<comment type="caution">
    <text evidence="7">The sequence shown here is derived from an EMBL/GenBank/DDBJ whole genome shotgun (WGS) entry which is preliminary data.</text>
</comment>
<feature type="region of interest" description="Disordered" evidence="3">
    <location>
        <begin position="1332"/>
        <end position="1370"/>
    </location>
</feature>
<dbReference type="InterPro" id="IPR000651">
    <property type="entry name" value="Ras-like_Gua-exchang_fac_N"/>
</dbReference>
<feature type="compositionally biased region" description="Low complexity" evidence="3">
    <location>
        <begin position="1351"/>
        <end position="1367"/>
    </location>
</feature>
<dbReference type="SUPFAM" id="SSF50729">
    <property type="entry name" value="PH domain-like"/>
    <property type="match status" value="1"/>
</dbReference>
<dbReference type="InterPro" id="IPR001895">
    <property type="entry name" value="RASGEF_cat_dom"/>
</dbReference>
<dbReference type="PROSITE" id="PS50009">
    <property type="entry name" value="RASGEF_CAT"/>
    <property type="match status" value="1"/>
</dbReference>
<gene>
    <name evidence="7" type="ORF">OGAPHI_005322</name>
</gene>
<dbReference type="OrthoDB" id="79452at2759"/>
<dbReference type="InterPro" id="IPR023578">
    <property type="entry name" value="Ras_GEF_dom_sf"/>
</dbReference>
<dbReference type="SMART" id="SM00324">
    <property type="entry name" value="RhoGAP"/>
    <property type="match status" value="1"/>
</dbReference>
<dbReference type="Proteomes" id="UP000769157">
    <property type="component" value="Unassembled WGS sequence"/>
</dbReference>
<dbReference type="GeneID" id="70237286"/>
<organism evidence="7 8">
    <name type="scientific">Ogataea philodendri</name>
    <dbReference type="NCBI Taxonomy" id="1378263"/>
    <lineage>
        <taxon>Eukaryota</taxon>
        <taxon>Fungi</taxon>
        <taxon>Dikarya</taxon>
        <taxon>Ascomycota</taxon>
        <taxon>Saccharomycotina</taxon>
        <taxon>Pichiomycetes</taxon>
        <taxon>Pichiales</taxon>
        <taxon>Pichiaceae</taxon>
        <taxon>Ogataea</taxon>
    </lineage>
</organism>
<evidence type="ECO:0000259" key="5">
    <source>
        <dbReference type="PROSITE" id="PS50212"/>
    </source>
</evidence>
<dbReference type="GO" id="GO:0005096">
    <property type="term" value="F:GTPase activator activity"/>
    <property type="evidence" value="ECO:0007669"/>
    <property type="project" value="UniProtKB-KW"/>
</dbReference>
<dbReference type="Gene3D" id="1.20.870.10">
    <property type="entry name" value="Son of sevenless (SoS) protein Chain: S domain 1"/>
    <property type="match status" value="1"/>
</dbReference>
<evidence type="ECO:0000313" key="8">
    <source>
        <dbReference type="Proteomes" id="UP000769157"/>
    </source>
</evidence>
<dbReference type="Gene3D" id="1.10.555.10">
    <property type="entry name" value="Rho GTPase activation protein"/>
    <property type="match status" value="1"/>
</dbReference>
<evidence type="ECO:0000256" key="1">
    <source>
        <dbReference type="ARBA" id="ARBA00022468"/>
    </source>
</evidence>
<dbReference type="InterPro" id="IPR036964">
    <property type="entry name" value="RASGEF_cat_dom_sf"/>
</dbReference>
<name>A0A9P8P170_9ASCO</name>
<protein>
    <submittedName>
        <fullName evidence="7">Uncharacterized protein</fullName>
    </submittedName>
</protein>
<dbReference type="SMART" id="SM00147">
    <property type="entry name" value="RasGEF"/>
    <property type="match status" value="1"/>
</dbReference>
<dbReference type="Pfam" id="PF00620">
    <property type="entry name" value="RhoGAP"/>
    <property type="match status" value="1"/>
</dbReference>
<dbReference type="InterPro" id="IPR050729">
    <property type="entry name" value="Rho-GAP"/>
</dbReference>
<evidence type="ECO:0000259" key="6">
    <source>
        <dbReference type="PROSITE" id="PS50238"/>
    </source>
</evidence>
<keyword evidence="2" id="KW-0344">Guanine-nucleotide releasing factor</keyword>
<dbReference type="GO" id="GO:0007264">
    <property type="term" value="P:small GTPase-mediated signal transduction"/>
    <property type="evidence" value="ECO:0007669"/>
    <property type="project" value="InterPro"/>
</dbReference>
<keyword evidence="1" id="KW-0343">GTPase activation</keyword>
<feature type="domain" description="Rho-GAP" evidence="6">
    <location>
        <begin position="1481"/>
        <end position="1668"/>
    </location>
</feature>
<accession>A0A9P8P170</accession>
<dbReference type="GO" id="GO:0005085">
    <property type="term" value="F:guanyl-nucleotide exchange factor activity"/>
    <property type="evidence" value="ECO:0007669"/>
    <property type="project" value="UniProtKB-KW"/>
</dbReference>